<comment type="caution">
    <text evidence="2">The sequence shown here is derived from an EMBL/GenBank/DDBJ whole genome shotgun (WGS) entry which is preliminary data.</text>
</comment>
<name>A0A1E5CLA4_9VIBR</name>
<evidence type="ECO:0000313" key="2">
    <source>
        <dbReference type="EMBL" id="OEE69489.1"/>
    </source>
</evidence>
<sequence>MKKLPLALIGLFLGISVSTAHAQEYMFTYSKLYSQIKNNNKEGHDDVKVGVFFVDADTKKICTIDKAWMEKEEHYEEFVIPSSNELPIPFDMNLKSANPLVFVQTEESVQCDYSLVVMTKKPLEGRVNYAQVEQLLPQMQVMLEDLGGMFASWFTPEVQGLTLEFSNNINGHINVSNGKVIPIENGKAAITLNDIPQDGYLTLPQETLRVLPYLPSATQE</sequence>
<keyword evidence="3" id="KW-1185">Reference proteome</keyword>
<feature type="chain" id="PRO_5009172926" description="DUF2987 domain-containing protein" evidence="1">
    <location>
        <begin position="23"/>
        <end position="220"/>
    </location>
</feature>
<dbReference type="Proteomes" id="UP000094165">
    <property type="component" value="Unassembled WGS sequence"/>
</dbReference>
<reference evidence="2 3" key="1">
    <citation type="journal article" date="2012" name="Science">
        <title>Ecological populations of bacteria act as socially cohesive units of antibiotic production and resistance.</title>
        <authorList>
            <person name="Cordero O.X."/>
            <person name="Wildschutte H."/>
            <person name="Kirkup B."/>
            <person name="Proehl S."/>
            <person name="Ngo L."/>
            <person name="Hussain F."/>
            <person name="Le Roux F."/>
            <person name="Mincer T."/>
            <person name="Polz M.F."/>
        </authorList>
    </citation>
    <scope>NUCLEOTIDE SEQUENCE [LARGE SCALE GENOMIC DNA]</scope>
    <source>
        <strain evidence="2 3">FF-238</strain>
    </source>
</reference>
<evidence type="ECO:0000313" key="3">
    <source>
        <dbReference type="Proteomes" id="UP000094165"/>
    </source>
</evidence>
<protein>
    <recommendedName>
        <fullName evidence="4">DUF2987 domain-containing protein</fullName>
    </recommendedName>
</protein>
<proteinExistence type="predicted"/>
<dbReference type="EMBL" id="AJYW02000313">
    <property type="protein sequence ID" value="OEE69489.1"/>
    <property type="molecule type" value="Genomic_DNA"/>
</dbReference>
<evidence type="ECO:0008006" key="4">
    <source>
        <dbReference type="Google" id="ProtNLM"/>
    </source>
</evidence>
<dbReference type="InterPro" id="IPR021370">
    <property type="entry name" value="DUF2987"/>
</dbReference>
<dbReference type="RefSeq" id="WP_017051543.1">
    <property type="nucleotide sequence ID" value="NZ_AJYW02000313.1"/>
</dbReference>
<dbReference type="Pfam" id="PF11205">
    <property type="entry name" value="DUF2987"/>
    <property type="match status" value="1"/>
</dbReference>
<organism evidence="2 3">
    <name type="scientific">Vibrio genomosp. F6 str. FF-238</name>
    <dbReference type="NCBI Taxonomy" id="1191298"/>
    <lineage>
        <taxon>Bacteria</taxon>
        <taxon>Pseudomonadati</taxon>
        <taxon>Pseudomonadota</taxon>
        <taxon>Gammaproteobacteria</taxon>
        <taxon>Vibrionales</taxon>
        <taxon>Vibrionaceae</taxon>
        <taxon>Vibrio</taxon>
    </lineage>
</organism>
<accession>A0A1E5CLA4</accession>
<evidence type="ECO:0000256" key="1">
    <source>
        <dbReference type="SAM" id="SignalP"/>
    </source>
</evidence>
<feature type="signal peptide" evidence="1">
    <location>
        <begin position="1"/>
        <end position="22"/>
    </location>
</feature>
<gene>
    <name evidence="2" type="ORF">A130_09390</name>
</gene>
<dbReference type="AlphaFoldDB" id="A0A1E5CLA4"/>
<keyword evidence="1" id="KW-0732">Signal</keyword>